<feature type="region of interest" description="Disordered" evidence="1">
    <location>
        <begin position="104"/>
        <end position="155"/>
    </location>
</feature>
<proteinExistence type="predicted"/>
<feature type="region of interest" description="Disordered" evidence="1">
    <location>
        <begin position="1"/>
        <end position="20"/>
    </location>
</feature>
<feature type="compositionally biased region" description="Basic residues" evidence="1">
    <location>
        <begin position="138"/>
        <end position="148"/>
    </location>
</feature>
<feature type="compositionally biased region" description="Basic and acidic residues" evidence="1">
    <location>
        <begin position="126"/>
        <end position="137"/>
    </location>
</feature>
<dbReference type="Gene3D" id="1.10.472.10">
    <property type="entry name" value="Cyclin-like"/>
    <property type="match status" value="1"/>
</dbReference>
<dbReference type="GO" id="GO:0016538">
    <property type="term" value="F:cyclin-dependent protein serine/threonine kinase regulator activity"/>
    <property type="evidence" value="ECO:0007669"/>
    <property type="project" value="InterPro"/>
</dbReference>
<dbReference type="SUPFAM" id="SSF47954">
    <property type="entry name" value="Cyclin-like"/>
    <property type="match status" value="1"/>
</dbReference>
<protein>
    <submittedName>
        <fullName evidence="2">Uncharacterized protein</fullName>
    </submittedName>
</protein>
<dbReference type="InterPro" id="IPR036915">
    <property type="entry name" value="Cyclin-like_sf"/>
</dbReference>
<organism evidence="2">
    <name type="scientific">Arundo donax</name>
    <name type="common">Giant reed</name>
    <name type="synonym">Donax arundinaceus</name>
    <dbReference type="NCBI Taxonomy" id="35708"/>
    <lineage>
        <taxon>Eukaryota</taxon>
        <taxon>Viridiplantae</taxon>
        <taxon>Streptophyta</taxon>
        <taxon>Embryophyta</taxon>
        <taxon>Tracheophyta</taxon>
        <taxon>Spermatophyta</taxon>
        <taxon>Magnoliopsida</taxon>
        <taxon>Liliopsida</taxon>
        <taxon>Poales</taxon>
        <taxon>Poaceae</taxon>
        <taxon>PACMAD clade</taxon>
        <taxon>Arundinoideae</taxon>
        <taxon>Arundineae</taxon>
        <taxon>Arundo</taxon>
    </lineage>
</organism>
<dbReference type="PANTHER" id="PTHR10026">
    <property type="entry name" value="CYCLIN"/>
    <property type="match status" value="1"/>
</dbReference>
<accession>A0A0A9CHZ9</accession>
<dbReference type="InterPro" id="IPR043198">
    <property type="entry name" value="Cyclin/Ssn8"/>
</dbReference>
<evidence type="ECO:0000256" key="1">
    <source>
        <dbReference type="SAM" id="MobiDB-lite"/>
    </source>
</evidence>
<dbReference type="GO" id="GO:0006357">
    <property type="term" value="P:regulation of transcription by RNA polymerase II"/>
    <property type="evidence" value="ECO:0007669"/>
    <property type="project" value="InterPro"/>
</dbReference>
<name>A0A0A9CHZ9_ARUDO</name>
<dbReference type="EMBL" id="GBRH01222709">
    <property type="protein sequence ID" value="JAD75186.1"/>
    <property type="molecule type" value="Transcribed_RNA"/>
</dbReference>
<dbReference type="AlphaFoldDB" id="A0A0A9CHZ9"/>
<reference evidence="2" key="2">
    <citation type="journal article" date="2015" name="Data Brief">
        <title>Shoot transcriptome of the giant reed, Arundo donax.</title>
        <authorList>
            <person name="Barrero R.A."/>
            <person name="Guerrero F.D."/>
            <person name="Moolhuijzen P."/>
            <person name="Goolsby J.A."/>
            <person name="Tidwell J."/>
            <person name="Bellgard S.E."/>
            <person name="Bellgard M.I."/>
        </authorList>
    </citation>
    <scope>NUCLEOTIDE SEQUENCE</scope>
    <source>
        <tissue evidence="2">Shoot tissue taken approximately 20 cm above the soil surface</tissue>
    </source>
</reference>
<reference evidence="2" key="1">
    <citation type="submission" date="2014-09" db="EMBL/GenBank/DDBJ databases">
        <authorList>
            <person name="Magalhaes I.L.F."/>
            <person name="Oliveira U."/>
            <person name="Santos F.R."/>
            <person name="Vidigal T.H.D.A."/>
            <person name="Brescovit A.D."/>
            <person name="Santos A.J."/>
        </authorList>
    </citation>
    <scope>NUCLEOTIDE SEQUENCE</scope>
    <source>
        <tissue evidence="2">Shoot tissue taken approximately 20 cm above the soil surface</tissue>
    </source>
</reference>
<evidence type="ECO:0000313" key="2">
    <source>
        <dbReference type="EMBL" id="JAD75186.1"/>
    </source>
</evidence>
<sequence>MAMVPSDSSHHGVVENGPNEIIQGRCGEAGQLGASWYFSRKDIEENSPSRRDGVDLKKESYLRRSYCSFLQDLGMKLRGFSFAICFYTTTTSLLVPSKLGLARDETRGNQQKGKATWLEMKPAGTNKRERQQKGKESKKQKKKKKKKERKNEIKSLSHGSGTWMAIFHALLSMDKSLEIFHDLLYVSIFFENWYIIF</sequence>